<dbReference type="SMART" id="SM00507">
    <property type="entry name" value="HNHc"/>
    <property type="match status" value="1"/>
</dbReference>
<accession>A0A557SCJ1</accession>
<comment type="caution">
    <text evidence="6">The sequence shown here is derived from an EMBL/GenBank/DDBJ whole genome shotgun (WGS) entry which is preliminary data.</text>
</comment>
<reference evidence="6 7" key="1">
    <citation type="submission" date="2019-07" db="EMBL/GenBank/DDBJ databases">
        <title>The pathways for chlorine oxyanion respiration interact through the shared metabolite chlorate.</title>
        <authorList>
            <person name="Barnum T.P."/>
            <person name="Cheng Y."/>
            <person name="Hill K.A."/>
            <person name="Lucas L.N."/>
            <person name="Carlson H.K."/>
            <person name="Coates J.D."/>
        </authorList>
    </citation>
    <scope>NUCLEOTIDE SEQUENCE [LARGE SCALE GENOMIC DNA]</scope>
    <source>
        <strain evidence="6 7">BK-1</strain>
    </source>
</reference>
<evidence type="ECO:0000313" key="6">
    <source>
        <dbReference type="EMBL" id="TVO75127.1"/>
    </source>
</evidence>
<evidence type="ECO:0000256" key="3">
    <source>
        <dbReference type="ARBA" id="ARBA00038412"/>
    </source>
</evidence>
<dbReference type="EMBL" id="VMNH01000009">
    <property type="protein sequence ID" value="TVO75127.1"/>
    <property type="molecule type" value="Genomic_DNA"/>
</dbReference>
<dbReference type="GO" id="GO:0003676">
    <property type="term" value="F:nucleic acid binding"/>
    <property type="evidence" value="ECO:0007669"/>
    <property type="project" value="InterPro"/>
</dbReference>
<keyword evidence="6" id="KW-0255">Endonuclease</keyword>
<dbReference type="GO" id="GO:0008270">
    <property type="term" value="F:zinc ion binding"/>
    <property type="evidence" value="ECO:0007669"/>
    <property type="project" value="InterPro"/>
</dbReference>
<dbReference type="GO" id="GO:0005829">
    <property type="term" value="C:cytosol"/>
    <property type="evidence" value="ECO:0007669"/>
    <property type="project" value="TreeGrafter"/>
</dbReference>
<organism evidence="6 7">
    <name type="scientific">Sedimenticola selenatireducens</name>
    <dbReference type="NCBI Taxonomy" id="191960"/>
    <lineage>
        <taxon>Bacteria</taxon>
        <taxon>Pseudomonadati</taxon>
        <taxon>Pseudomonadota</taxon>
        <taxon>Gammaproteobacteria</taxon>
        <taxon>Chromatiales</taxon>
        <taxon>Sedimenticolaceae</taxon>
        <taxon>Sedimenticola</taxon>
    </lineage>
</organism>
<feature type="domain" description="HNH nuclease" evidence="5">
    <location>
        <begin position="13"/>
        <end position="68"/>
    </location>
</feature>
<dbReference type="InterPro" id="IPR002711">
    <property type="entry name" value="HNH"/>
</dbReference>
<dbReference type="Proteomes" id="UP000316649">
    <property type="component" value="Unassembled WGS sequence"/>
</dbReference>
<evidence type="ECO:0000256" key="1">
    <source>
        <dbReference type="ARBA" id="ARBA00022722"/>
    </source>
</evidence>
<dbReference type="OrthoDB" id="5292295at2"/>
<sequence length="102" mass="11745">MKKSALYNYRWQKERAKYLEEHPLCVTHKAQGKVVPSAVVDHINPHRGNLELFWDKSNWQALCKQCHDRHKQRLEKSGTVIGCSDAGLPIDPHHHWNRGGGA</sequence>
<dbReference type="GO" id="GO:0016787">
    <property type="term" value="F:hydrolase activity"/>
    <property type="evidence" value="ECO:0007669"/>
    <property type="project" value="UniProtKB-KW"/>
</dbReference>
<comment type="similarity">
    <text evidence="3">Belongs to the HNH nuclease family.</text>
</comment>
<keyword evidence="2" id="KW-0378">Hydrolase</keyword>
<evidence type="ECO:0000256" key="2">
    <source>
        <dbReference type="ARBA" id="ARBA00022801"/>
    </source>
</evidence>
<dbReference type="InterPro" id="IPR003615">
    <property type="entry name" value="HNH_nuc"/>
</dbReference>
<dbReference type="PANTHER" id="PTHR41286:SF1">
    <property type="entry name" value="HNH NUCLEASE YAJD-RELATED"/>
    <property type="match status" value="1"/>
</dbReference>
<dbReference type="PANTHER" id="PTHR41286">
    <property type="entry name" value="HNH NUCLEASE YAJD-RELATED"/>
    <property type="match status" value="1"/>
</dbReference>
<dbReference type="RefSeq" id="WP_144358700.1">
    <property type="nucleotide sequence ID" value="NZ_VMNH01000009.1"/>
</dbReference>
<gene>
    <name evidence="6" type="ORF">FHP88_08930</name>
</gene>
<dbReference type="CDD" id="cd00085">
    <property type="entry name" value="HNHc"/>
    <property type="match status" value="1"/>
</dbReference>
<protein>
    <recommendedName>
        <fullName evidence="4">Putative HNH nuclease YajD</fullName>
    </recommendedName>
</protein>
<evidence type="ECO:0000313" key="7">
    <source>
        <dbReference type="Proteomes" id="UP000316649"/>
    </source>
</evidence>
<evidence type="ECO:0000256" key="4">
    <source>
        <dbReference type="ARBA" id="ARBA00040194"/>
    </source>
</evidence>
<dbReference type="GO" id="GO:0004519">
    <property type="term" value="F:endonuclease activity"/>
    <property type="evidence" value="ECO:0007669"/>
    <property type="project" value="UniProtKB-KW"/>
</dbReference>
<evidence type="ECO:0000259" key="5">
    <source>
        <dbReference type="SMART" id="SM00507"/>
    </source>
</evidence>
<dbReference type="Pfam" id="PF01844">
    <property type="entry name" value="HNH"/>
    <property type="match status" value="1"/>
</dbReference>
<dbReference type="AlphaFoldDB" id="A0A557SCJ1"/>
<keyword evidence="1" id="KW-0540">Nuclease</keyword>
<keyword evidence="7" id="KW-1185">Reference proteome</keyword>
<proteinExistence type="inferred from homology"/>
<name>A0A557SCJ1_9GAMM</name>